<dbReference type="SUPFAM" id="SSF56672">
    <property type="entry name" value="DNA/RNA polymerases"/>
    <property type="match status" value="1"/>
</dbReference>
<feature type="domain" description="Reverse transcriptase Ty1/copia-type" evidence="3">
    <location>
        <begin position="734"/>
        <end position="920"/>
    </location>
</feature>
<evidence type="ECO:0000256" key="1">
    <source>
        <dbReference type="ARBA" id="ARBA00022750"/>
    </source>
</evidence>
<dbReference type="InterPro" id="IPR013103">
    <property type="entry name" value="RVT_2"/>
</dbReference>
<evidence type="ECO:0000259" key="3">
    <source>
        <dbReference type="Pfam" id="PF07727"/>
    </source>
</evidence>
<accession>A5B1K9</accession>
<keyword evidence="1" id="KW-0645">Protease</keyword>
<dbReference type="SUPFAM" id="SSF53098">
    <property type="entry name" value="Ribonuclease H-like"/>
    <property type="match status" value="1"/>
</dbReference>
<dbReference type="InterPro" id="IPR012337">
    <property type="entry name" value="RNaseH-like_sf"/>
</dbReference>
<dbReference type="Gene3D" id="3.30.420.10">
    <property type="entry name" value="Ribonuclease H-like superfamily/Ribonuclease H"/>
    <property type="match status" value="1"/>
</dbReference>
<evidence type="ECO:0008006" key="7">
    <source>
        <dbReference type="Google" id="ProtNLM"/>
    </source>
</evidence>
<dbReference type="ExpressionAtlas" id="A5B1K9">
    <property type="expression patterns" value="baseline and differential"/>
</dbReference>
<feature type="transmembrane region" description="Helical" evidence="2">
    <location>
        <begin position="620"/>
        <end position="643"/>
    </location>
</feature>
<feature type="transmembrane region" description="Helical" evidence="2">
    <location>
        <begin position="551"/>
        <end position="568"/>
    </location>
</feature>
<organism evidence="6">
    <name type="scientific">Vitis vinifera</name>
    <name type="common">Grape</name>
    <dbReference type="NCBI Taxonomy" id="29760"/>
    <lineage>
        <taxon>Eukaryota</taxon>
        <taxon>Viridiplantae</taxon>
        <taxon>Streptophyta</taxon>
        <taxon>Embryophyta</taxon>
        <taxon>Tracheophyta</taxon>
        <taxon>Spermatophyta</taxon>
        <taxon>Magnoliopsida</taxon>
        <taxon>eudicotyledons</taxon>
        <taxon>Gunneridae</taxon>
        <taxon>Pentapetalae</taxon>
        <taxon>rosids</taxon>
        <taxon>Vitales</taxon>
        <taxon>Vitaceae</taxon>
        <taxon>Viteae</taxon>
        <taxon>Vitis</taxon>
    </lineage>
</organism>
<dbReference type="Pfam" id="PF22936">
    <property type="entry name" value="Pol_BBD"/>
    <property type="match status" value="1"/>
</dbReference>
<evidence type="ECO:0000313" key="6">
    <source>
        <dbReference type="EMBL" id="CAN60837.1"/>
    </source>
</evidence>
<reference evidence="6" key="1">
    <citation type="journal article" date="2007" name="PLoS ONE">
        <title>The first genome sequence of an elite grapevine cultivar (Pinot noir Vitis vinifera L.): coping with a highly heterozygous genome.</title>
        <authorList>
            <person name="Velasco R."/>
            <person name="Zharkikh A."/>
            <person name="Troggio M."/>
            <person name="Cartwright D.A."/>
            <person name="Cestaro A."/>
            <person name="Pruss D."/>
            <person name="Pindo M."/>
            <person name="FitzGerald L.M."/>
            <person name="Vezzulli S."/>
            <person name="Reid J."/>
            <person name="Malacarne G."/>
            <person name="Iliev D."/>
            <person name="Coppola G."/>
            <person name="Wardell B."/>
            <person name="Micheletti D."/>
            <person name="Macalma T."/>
            <person name="Facci M."/>
            <person name="Mitchell J.T."/>
            <person name="Perazzolli M."/>
            <person name="Eldredge G."/>
            <person name="Gatto P."/>
            <person name="Oyzerski R."/>
            <person name="Moretto M."/>
            <person name="Gutin N."/>
            <person name="Stefanini M."/>
            <person name="Chen Y."/>
            <person name="Segala C."/>
            <person name="Davenport C."/>
            <person name="Dematte L."/>
            <person name="Mraz A."/>
            <person name="Battilana J."/>
            <person name="Stormo K."/>
            <person name="Costa F."/>
            <person name="Tao Q."/>
            <person name="Si-Ammour A."/>
            <person name="Harkins T."/>
            <person name="Lackey A."/>
            <person name="Perbost C."/>
            <person name="Taillon B."/>
            <person name="Stella A."/>
            <person name="Solovyev V."/>
            <person name="Fawcett J.A."/>
            <person name="Sterck L."/>
            <person name="Vandepoele K."/>
            <person name="Grando S.M."/>
            <person name="Toppo S."/>
            <person name="Moser C."/>
            <person name="Lanchbury J."/>
            <person name="Bogden R."/>
            <person name="Skolnick M."/>
            <person name="Sgaramella V."/>
            <person name="Bhatnagar S.K."/>
            <person name="Fontana P."/>
            <person name="Gutin A."/>
            <person name="Van de Peer Y."/>
            <person name="Salamini F."/>
            <person name="Viola R."/>
        </authorList>
    </citation>
    <scope>NUCLEOTIDE SEQUENCE</scope>
</reference>
<keyword evidence="1" id="KW-0378">Hydrolase</keyword>
<keyword evidence="2" id="KW-0472">Membrane</keyword>
<dbReference type="PANTHER" id="PTHR11439">
    <property type="entry name" value="GAG-POL-RELATED RETROTRANSPOSON"/>
    <property type="match status" value="1"/>
</dbReference>
<keyword evidence="1" id="KW-0064">Aspartyl protease</keyword>
<dbReference type="EMBL" id="AM443474">
    <property type="protein sequence ID" value="CAN60837.1"/>
    <property type="molecule type" value="Genomic_DNA"/>
</dbReference>
<evidence type="ECO:0000256" key="2">
    <source>
        <dbReference type="SAM" id="Phobius"/>
    </source>
</evidence>
<dbReference type="PANTHER" id="PTHR11439:SF484">
    <property type="entry name" value="REVERSE TRANSCRIPTASE TY1_COPIA-TYPE DOMAIN-CONTAINING PROTEIN"/>
    <property type="match status" value="1"/>
</dbReference>
<sequence length="1155" mass="129483">MATKNPIFTSVIFGSPTITSEILIGSENYLSWSASVELWFMGQSYEDHLVTPEDAIPDVDKVQWKKIDAQLCSAKGLYMNDIQRFYKVVFDIGHVRQQDMDLSTYIGRIASLKEEFLTLMPFTNGAEAQQIQTDKFFMVLTLIGLRPDLESVRDQILASSLVPSLDDVFTRLLRLSFTQTLSTNGPSDSYCTYCNKLGHTRDRCYQLHGRPPHTAHMAHSSDPLLSRPDSAASSTSQSITLIGSDYDAYLRHQAATSTSVASVAQTGNVSDCFTQSPSLGSWILDSGASDHISCNKHFFSSITTTSALPTITLASGSQTMAKGIGLAHPLLSLPLHSVLYAPECPFNLISISKITCTLNCSITFSDKSVILWDRSTGKTIGIGRESQGLYHLASPSSPVACISTDASLLIHSRLGHLGLSKFQKMVPCFSTLSSLACESCQFGRHTRVSFPKRLNNWAKSSFELVHIDYFVTFIDDYSRCTWLFLMKNRAELFSIFQKFYAKIQTQFNVSIRVLRSDNARNIFLHPLLLFCPNMGSSISHLVLILLNKMGLLNPVTWLIVCPHLYYITKSLIPSFFLPNLFISFLLVSLAVLVLFILLHLDRTSSPPRLRNASSWDTLDFRRAIVVIPLTLIVIFSPLMSPSLGTLHSSHPLNLFPFMKYCHFPIYPPLQMRSLALFRALVRHFLILGGDRQWLMKWLLCTPMAHGMLFLYLLVNLQLDVVGSNTVKVGLDGQVDRLKVRLVAKGYTEIYCCDYGDTFSPVAKIASVRLFLSMAAMCHWPLYQLDIKNAFLHGELLEKVYMEQPLGFVAQGESSLVCKLHRSLYGLKQSPRAWFGRFSSVVQEFGMLRSEADHSCIYLVVYVDEIVITGSDQEDLGKLKYFLGLEIVQSSSGVVMSQRKCALDILEETGMLECKLVDTPMDPNVKLVPGQGEPLRDPRKYRLLVGKLNCLTITRPDISFLVSVVSQFLQSPCDNHWDAVIRILRYIKGTPGQGMLYEDRGHTQIVGYTDADWVGSPSDRRSTSGYCVFIGDNLISWKSKKQHVVARSSTETEYRAMALATCELKWLRQLLQELRFGKDEQIKLVCDNQTALHIASNPDIEVDSHFIREKIASGCVAISFVNSNDQLVDIFTKSLKGPRIKYICNKLGAYDIYAPA</sequence>
<dbReference type="InterPro" id="IPR043502">
    <property type="entry name" value="DNA/RNA_pol_sf"/>
</dbReference>
<dbReference type="GO" id="GO:0004190">
    <property type="term" value="F:aspartic-type endopeptidase activity"/>
    <property type="evidence" value="ECO:0007669"/>
    <property type="project" value="UniProtKB-KW"/>
</dbReference>
<proteinExistence type="predicted"/>
<dbReference type="InterPro" id="IPR054722">
    <property type="entry name" value="PolX-like_BBD"/>
</dbReference>
<evidence type="ECO:0000259" key="4">
    <source>
        <dbReference type="Pfam" id="PF13976"/>
    </source>
</evidence>
<dbReference type="InterPro" id="IPR025724">
    <property type="entry name" value="GAG-pre-integrase_dom"/>
</dbReference>
<keyword evidence="2" id="KW-0812">Transmembrane</keyword>
<keyword evidence="2" id="KW-1133">Transmembrane helix</keyword>
<gene>
    <name evidence="6" type="ORF">VITISV_033823</name>
</gene>
<dbReference type="Pfam" id="PF07727">
    <property type="entry name" value="RVT_2"/>
    <property type="match status" value="1"/>
</dbReference>
<feature type="transmembrane region" description="Helical" evidence="2">
    <location>
        <begin position="522"/>
        <end position="544"/>
    </location>
</feature>
<dbReference type="CDD" id="cd09272">
    <property type="entry name" value="RNase_HI_RT_Ty1"/>
    <property type="match status" value="1"/>
</dbReference>
<dbReference type="Pfam" id="PF13976">
    <property type="entry name" value="gag_pre-integrs"/>
    <property type="match status" value="1"/>
</dbReference>
<feature type="domain" description="Retrovirus-related Pol polyprotein from transposon TNT 1-94-like beta-barrel" evidence="5">
    <location>
        <begin position="282"/>
        <end position="355"/>
    </location>
</feature>
<dbReference type="GO" id="GO:0003676">
    <property type="term" value="F:nucleic acid binding"/>
    <property type="evidence" value="ECO:0007669"/>
    <property type="project" value="InterPro"/>
</dbReference>
<dbReference type="AlphaFoldDB" id="A5B1K9"/>
<protein>
    <recommendedName>
        <fullName evidence="7">Retrovirus-related Pol polyprotein from transposon RE2</fullName>
    </recommendedName>
</protein>
<name>A5B1K9_VITVI</name>
<evidence type="ECO:0000259" key="5">
    <source>
        <dbReference type="Pfam" id="PF22936"/>
    </source>
</evidence>
<feature type="transmembrane region" description="Helical" evidence="2">
    <location>
        <begin position="580"/>
        <end position="600"/>
    </location>
</feature>
<dbReference type="InterPro" id="IPR036397">
    <property type="entry name" value="RNaseH_sf"/>
</dbReference>
<feature type="domain" description="GAG-pre-integrase" evidence="4">
    <location>
        <begin position="388"/>
        <end position="445"/>
    </location>
</feature>